<proteinExistence type="predicted"/>
<feature type="transmembrane region" description="Helical" evidence="1">
    <location>
        <begin position="93"/>
        <end position="113"/>
    </location>
</feature>
<protein>
    <submittedName>
        <fullName evidence="2">ECF transporter S component</fullName>
    </submittedName>
</protein>
<name>A0A4Z0GUK0_9BACL</name>
<comment type="caution">
    <text evidence="2">The sequence shown here is derived from an EMBL/GenBank/DDBJ whole genome shotgun (WGS) entry which is preliminary data.</text>
</comment>
<keyword evidence="1" id="KW-0472">Membrane</keyword>
<evidence type="ECO:0000313" key="2">
    <source>
        <dbReference type="EMBL" id="TGB00388.1"/>
    </source>
</evidence>
<dbReference type="OrthoDB" id="9813540at2"/>
<dbReference type="AlphaFoldDB" id="A0A4Z0GUK0"/>
<dbReference type="GO" id="GO:0022857">
    <property type="term" value="F:transmembrane transporter activity"/>
    <property type="evidence" value="ECO:0007669"/>
    <property type="project" value="InterPro"/>
</dbReference>
<accession>A0A4Z0GUK0</accession>
<feature type="transmembrane region" description="Helical" evidence="1">
    <location>
        <begin position="167"/>
        <end position="195"/>
    </location>
</feature>
<keyword evidence="1" id="KW-1133">Transmembrane helix</keyword>
<evidence type="ECO:0000313" key="3">
    <source>
        <dbReference type="Proteomes" id="UP000298347"/>
    </source>
</evidence>
<organism evidence="2 3">
    <name type="scientific">Sporolactobacillus shoreae</name>
    <dbReference type="NCBI Taxonomy" id="1465501"/>
    <lineage>
        <taxon>Bacteria</taxon>
        <taxon>Bacillati</taxon>
        <taxon>Bacillota</taxon>
        <taxon>Bacilli</taxon>
        <taxon>Bacillales</taxon>
        <taxon>Sporolactobacillaceae</taxon>
        <taxon>Sporolactobacillus</taxon>
    </lineage>
</organism>
<keyword evidence="1" id="KW-0812">Transmembrane</keyword>
<dbReference type="EMBL" id="SRJD01000001">
    <property type="protein sequence ID" value="TGB00388.1"/>
    <property type="molecule type" value="Genomic_DNA"/>
</dbReference>
<feature type="transmembrane region" description="Helical" evidence="1">
    <location>
        <begin position="125"/>
        <end position="147"/>
    </location>
</feature>
<feature type="transmembrane region" description="Helical" evidence="1">
    <location>
        <begin position="35"/>
        <end position="56"/>
    </location>
</feature>
<keyword evidence="3" id="KW-1185">Reference proteome</keyword>
<dbReference type="InterPro" id="IPR024529">
    <property type="entry name" value="ECF_trnsprt_substrate-spec"/>
</dbReference>
<feature type="transmembrane region" description="Helical" evidence="1">
    <location>
        <begin position="63"/>
        <end position="81"/>
    </location>
</feature>
<dbReference type="Pfam" id="PF12822">
    <property type="entry name" value="ECF_trnsprt"/>
    <property type="match status" value="1"/>
</dbReference>
<feature type="transmembrane region" description="Helical" evidence="1">
    <location>
        <begin position="12"/>
        <end position="29"/>
    </location>
</feature>
<sequence length="201" mass="21817">MGTYMKQNRTFRLVLISIFTAIIILQNFVPFLGNIQIGAFSLTLMHITVIIVAIALGPLDGAIIGGIWGVITFIRAFTFPSSPIAPIIFTNPLISILPRILIGVVAGYTFLALRKTKLFEVGSMSIAALLGALTNTVLVLGLTYVFFRLHFIIFTSMNLNADQVLPFLLGIVFTNGIFEAAAAVVIAPTIARILIHISQKN</sequence>
<evidence type="ECO:0000256" key="1">
    <source>
        <dbReference type="SAM" id="Phobius"/>
    </source>
</evidence>
<dbReference type="RefSeq" id="WP_135347033.1">
    <property type="nucleotide sequence ID" value="NZ_SRJD01000001.1"/>
</dbReference>
<dbReference type="Proteomes" id="UP000298347">
    <property type="component" value="Unassembled WGS sequence"/>
</dbReference>
<gene>
    <name evidence="2" type="ORF">E4665_01545</name>
</gene>
<dbReference type="Gene3D" id="1.10.1760.20">
    <property type="match status" value="1"/>
</dbReference>
<reference evidence="2 3" key="1">
    <citation type="journal article" date="2015" name="Int. J. Syst. Evol. Microbiol.">
        <title>Sporolactobacillus shoreae sp. nov. and Sporolactobacillus spathodeae sp. nov., two spore-forming lactic acid bacteria isolated from tree barks in Thailand.</title>
        <authorList>
            <person name="Thamacharoensuk T."/>
            <person name="Kitahara M."/>
            <person name="Ohkuma M."/>
            <person name="Thongchul N."/>
            <person name="Tanasupawat S."/>
        </authorList>
    </citation>
    <scope>NUCLEOTIDE SEQUENCE [LARGE SCALE GENOMIC DNA]</scope>
    <source>
        <strain evidence="2 3">BK92</strain>
    </source>
</reference>